<dbReference type="GO" id="GO:0009927">
    <property type="term" value="F:histidine phosphotransfer kinase activity"/>
    <property type="evidence" value="ECO:0007669"/>
    <property type="project" value="TreeGrafter"/>
</dbReference>
<dbReference type="GO" id="GO:0008168">
    <property type="term" value="F:methyltransferase activity"/>
    <property type="evidence" value="ECO:0007669"/>
    <property type="project" value="UniProtKB-KW"/>
</dbReference>
<evidence type="ECO:0000256" key="6">
    <source>
        <dbReference type="ARBA" id="ARBA00022679"/>
    </source>
</evidence>
<feature type="coiled-coil region" evidence="13">
    <location>
        <begin position="28"/>
        <end position="62"/>
    </location>
</feature>
<dbReference type="SUPFAM" id="SSF55874">
    <property type="entry name" value="ATPase domain of HSP90 chaperone/DNA topoisomerase II/histidine kinase"/>
    <property type="match status" value="1"/>
</dbReference>
<dbReference type="InterPro" id="IPR036890">
    <property type="entry name" value="HATPase_C_sf"/>
</dbReference>
<evidence type="ECO:0000256" key="13">
    <source>
        <dbReference type="SAM" id="Coils"/>
    </source>
</evidence>
<dbReference type="PANTHER" id="PTHR43047:SF72">
    <property type="entry name" value="OSMOSENSING HISTIDINE PROTEIN KINASE SLN1"/>
    <property type="match status" value="1"/>
</dbReference>
<dbReference type="PROSITE" id="PS50110">
    <property type="entry name" value="RESPONSE_REGULATORY"/>
    <property type="match status" value="1"/>
</dbReference>
<dbReference type="Pfam" id="PF02518">
    <property type="entry name" value="HATPase_c"/>
    <property type="match status" value="1"/>
</dbReference>
<comment type="catalytic activity">
    <reaction evidence="1">
        <text>ATP + protein L-histidine = ADP + protein N-phospho-L-histidine.</text>
        <dbReference type="EC" id="2.7.13.3"/>
    </reaction>
</comment>
<organism evidence="17 18">
    <name type="scientific">Sandaracinus amylolyticus</name>
    <dbReference type="NCBI Taxonomy" id="927083"/>
    <lineage>
        <taxon>Bacteria</taxon>
        <taxon>Pseudomonadati</taxon>
        <taxon>Myxococcota</taxon>
        <taxon>Polyangia</taxon>
        <taxon>Polyangiales</taxon>
        <taxon>Sandaracinaceae</taxon>
        <taxon>Sandaracinus</taxon>
    </lineage>
</organism>
<evidence type="ECO:0000256" key="10">
    <source>
        <dbReference type="ARBA" id="ARBA00023012"/>
    </source>
</evidence>
<feature type="domain" description="Histidine kinase" evidence="14">
    <location>
        <begin position="364"/>
        <end position="589"/>
    </location>
</feature>
<dbReference type="KEGG" id="samy:DB32_001147"/>
<dbReference type="InterPro" id="IPR003594">
    <property type="entry name" value="HATPase_dom"/>
</dbReference>
<comment type="subcellular location">
    <subcellularLocation>
        <location evidence="2">Cell membrane</location>
    </subcellularLocation>
</comment>
<dbReference type="InterPro" id="IPR004358">
    <property type="entry name" value="Sig_transdc_His_kin-like_C"/>
</dbReference>
<dbReference type="CDD" id="cd16922">
    <property type="entry name" value="HATPase_EvgS-ArcB-TorS-like"/>
    <property type="match status" value="1"/>
</dbReference>
<evidence type="ECO:0000313" key="18">
    <source>
        <dbReference type="Proteomes" id="UP000034883"/>
    </source>
</evidence>
<evidence type="ECO:0000259" key="16">
    <source>
        <dbReference type="PROSITE" id="PS50112"/>
    </source>
</evidence>
<evidence type="ECO:0000256" key="5">
    <source>
        <dbReference type="ARBA" id="ARBA00022553"/>
    </source>
</evidence>
<dbReference type="InterPro" id="IPR001789">
    <property type="entry name" value="Sig_transdc_resp-reg_receiver"/>
</dbReference>
<dbReference type="SMART" id="SM00091">
    <property type="entry name" value="PAS"/>
    <property type="match status" value="1"/>
</dbReference>
<dbReference type="SUPFAM" id="SSF47384">
    <property type="entry name" value="Homodimeric domain of signal transducing histidine kinase"/>
    <property type="match status" value="1"/>
</dbReference>
<dbReference type="FunFam" id="3.30.565.10:FF:000023">
    <property type="entry name" value="PAS domain-containing sensor histidine kinase"/>
    <property type="match status" value="1"/>
</dbReference>
<keyword evidence="17" id="KW-0489">Methyltransferase</keyword>
<evidence type="ECO:0000256" key="9">
    <source>
        <dbReference type="ARBA" id="ARBA00022840"/>
    </source>
</evidence>
<dbReference type="InterPro" id="IPR000014">
    <property type="entry name" value="PAS"/>
</dbReference>
<dbReference type="SMART" id="SM00388">
    <property type="entry name" value="HisKA"/>
    <property type="match status" value="1"/>
</dbReference>
<dbReference type="PROSITE" id="PS50112">
    <property type="entry name" value="PAS"/>
    <property type="match status" value="1"/>
</dbReference>
<dbReference type="Gene3D" id="3.30.450.20">
    <property type="entry name" value="PAS domain"/>
    <property type="match status" value="1"/>
</dbReference>
<protein>
    <recommendedName>
        <fullName evidence="3">histidine kinase</fullName>
        <ecNumber evidence="3">2.7.13.3</ecNumber>
    </recommendedName>
</protein>
<feature type="domain" description="Response regulatory" evidence="15">
    <location>
        <begin position="614"/>
        <end position="728"/>
    </location>
</feature>
<evidence type="ECO:0000259" key="14">
    <source>
        <dbReference type="PROSITE" id="PS50109"/>
    </source>
</evidence>
<evidence type="ECO:0000256" key="1">
    <source>
        <dbReference type="ARBA" id="ARBA00000085"/>
    </source>
</evidence>
<dbReference type="Pfam" id="PF00072">
    <property type="entry name" value="Response_reg"/>
    <property type="match status" value="1"/>
</dbReference>
<evidence type="ECO:0000256" key="2">
    <source>
        <dbReference type="ARBA" id="ARBA00004236"/>
    </source>
</evidence>
<sequence length="746" mass="80213">MGDTTVGDGGRSAAEGARVASAADGDELALARARIERLVRALDAEREALQRSEDRFRAVQEAASTPFLVERALRDATERVVDFELVWANTAARARGGAFTELGARLTHVLESTERDGTLDCFARVLASGTTEARAVTLETGSERCRIELHAVRLGRDLLGLTAQLVDERHAAERERTALLARERRARAEAEAALQSSQTTLALLDGVLDNSPSGVAFFDRDLRYIRVNRALARMTGRHPEAHVGRTLRDTAPELAPLLEPLLIRVLTEGATFSQPISRGSEDDDTRRDWLGNLFPVYSPDGAILGVGLDTVEITELARARRHAEELARQLEGAASEREALLVRERDAREEAEVANRLKDEFLAIVSHELRTPLHAIRGWASLAKNGGALAKQAVPLDPMVRKALDVIDRNAEAQARIIDDLLDASRIIAGKLALEVQTIDIATIARDAVEAARPSAVSKGITVMHAISARDACVVADLGRVRQVMSNLLSNALKFTPRGGRVTIAVQPEADEVRIEIRDTGAGIAAELLPHVFDRFRQGEQATTRRHGGLGLGLSIVRQIVELHGGTVRAESEGSGLGATFTIVLPRRPPRSTPLAVRPPKPMRASTPVLRSYRVVVVDDEVDARDLASVALCEAGAEVDVAGSVAEALEVIRQVRPHAIISDIGMPGADGYELVRRLRASEVLTPIVALTAYAGAADAERAQAAGFDAHLTKPVEPAQLVGVIAKLLGEEETIPGFGSGLGMDPS</sequence>
<keyword evidence="8" id="KW-0418">Kinase</keyword>
<dbReference type="GO" id="GO:0032259">
    <property type="term" value="P:methylation"/>
    <property type="evidence" value="ECO:0007669"/>
    <property type="project" value="UniProtKB-KW"/>
</dbReference>
<feature type="domain" description="PAS" evidence="16">
    <location>
        <begin position="200"/>
        <end position="269"/>
    </location>
</feature>
<name>A0A0F6W019_9BACT</name>
<proteinExistence type="predicted"/>
<dbReference type="SUPFAM" id="SSF52172">
    <property type="entry name" value="CheY-like"/>
    <property type="match status" value="1"/>
</dbReference>
<evidence type="ECO:0000256" key="11">
    <source>
        <dbReference type="ARBA" id="ARBA00023136"/>
    </source>
</evidence>
<dbReference type="InterPro" id="IPR035965">
    <property type="entry name" value="PAS-like_dom_sf"/>
</dbReference>
<dbReference type="InterPro" id="IPR011006">
    <property type="entry name" value="CheY-like_superfamily"/>
</dbReference>
<keyword evidence="18" id="KW-1185">Reference proteome</keyword>
<keyword evidence="13" id="KW-0175">Coiled coil</keyword>
<dbReference type="InterPro" id="IPR005467">
    <property type="entry name" value="His_kinase_dom"/>
</dbReference>
<feature type="coiled-coil region" evidence="13">
    <location>
        <begin position="313"/>
        <end position="343"/>
    </location>
</feature>
<dbReference type="Pfam" id="PF00512">
    <property type="entry name" value="HisKA"/>
    <property type="match status" value="1"/>
</dbReference>
<dbReference type="Proteomes" id="UP000034883">
    <property type="component" value="Chromosome"/>
</dbReference>
<dbReference type="Gene3D" id="1.10.287.130">
    <property type="match status" value="1"/>
</dbReference>
<feature type="modified residue" description="4-aspartylphosphate" evidence="12">
    <location>
        <position position="663"/>
    </location>
</feature>
<dbReference type="PRINTS" id="PR00344">
    <property type="entry name" value="BCTRLSENSOR"/>
</dbReference>
<evidence type="ECO:0000256" key="4">
    <source>
        <dbReference type="ARBA" id="ARBA00022475"/>
    </source>
</evidence>
<dbReference type="CDD" id="cd00082">
    <property type="entry name" value="HisKA"/>
    <property type="match status" value="1"/>
</dbReference>
<keyword evidence="10" id="KW-0902">Two-component regulatory system</keyword>
<keyword evidence="9" id="KW-0067">ATP-binding</keyword>
<accession>A0A0F6W019</accession>
<dbReference type="PROSITE" id="PS50109">
    <property type="entry name" value="HIS_KIN"/>
    <property type="match status" value="1"/>
</dbReference>
<dbReference type="InterPro" id="IPR013656">
    <property type="entry name" value="PAS_4"/>
</dbReference>
<dbReference type="STRING" id="927083.DB32_001147"/>
<evidence type="ECO:0000256" key="12">
    <source>
        <dbReference type="PROSITE-ProRule" id="PRU00169"/>
    </source>
</evidence>
<dbReference type="Pfam" id="PF08448">
    <property type="entry name" value="PAS_4"/>
    <property type="match status" value="1"/>
</dbReference>
<gene>
    <name evidence="17" type="ORF">DB32_001147</name>
</gene>
<keyword evidence="5 12" id="KW-0597">Phosphoprotein</keyword>
<dbReference type="Gene3D" id="3.30.565.10">
    <property type="entry name" value="Histidine kinase-like ATPase, C-terminal domain"/>
    <property type="match status" value="1"/>
</dbReference>
<dbReference type="InterPro" id="IPR003661">
    <property type="entry name" value="HisK_dim/P_dom"/>
</dbReference>
<dbReference type="SMART" id="SM00387">
    <property type="entry name" value="HATPase_c"/>
    <property type="match status" value="1"/>
</dbReference>
<dbReference type="SUPFAM" id="SSF55785">
    <property type="entry name" value="PYP-like sensor domain (PAS domain)"/>
    <property type="match status" value="1"/>
</dbReference>
<keyword evidence="6 17" id="KW-0808">Transferase</keyword>
<evidence type="ECO:0000313" key="17">
    <source>
        <dbReference type="EMBL" id="AKF03998.1"/>
    </source>
</evidence>
<dbReference type="EC" id="2.7.13.3" evidence="3"/>
<dbReference type="Gene3D" id="3.40.50.2300">
    <property type="match status" value="1"/>
</dbReference>
<evidence type="ECO:0000259" key="15">
    <source>
        <dbReference type="PROSITE" id="PS50110"/>
    </source>
</evidence>
<keyword evidence="7" id="KW-0547">Nucleotide-binding</keyword>
<evidence type="ECO:0000256" key="7">
    <source>
        <dbReference type="ARBA" id="ARBA00022741"/>
    </source>
</evidence>
<keyword evidence="4" id="KW-1003">Cell membrane</keyword>
<dbReference type="GO" id="GO:0005886">
    <property type="term" value="C:plasma membrane"/>
    <property type="evidence" value="ECO:0007669"/>
    <property type="project" value="UniProtKB-SubCell"/>
</dbReference>
<keyword evidence="11" id="KW-0472">Membrane</keyword>
<dbReference type="EMBL" id="CP011125">
    <property type="protein sequence ID" value="AKF03998.1"/>
    <property type="molecule type" value="Genomic_DNA"/>
</dbReference>
<dbReference type="SMART" id="SM00448">
    <property type="entry name" value="REC"/>
    <property type="match status" value="1"/>
</dbReference>
<dbReference type="GO" id="GO:0000155">
    <property type="term" value="F:phosphorelay sensor kinase activity"/>
    <property type="evidence" value="ECO:0007669"/>
    <property type="project" value="InterPro"/>
</dbReference>
<dbReference type="AlphaFoldDB" id="A0A0F6W019"/>
<evidence type="ECO:0000256" key="8">
    <source>
        <dbReference type="ARBA" id="ARBA00022777"/>
    </source>
</evidence>
<reference evidence="17 18" key="1">
    <citation type="submission" date="2015-03" db="EMBL/GenBank/DDBJ databases">
        <title>Genome assembly of Sandaracinus amylolyticus DSM 53668.</title>
        <authorList>
            <person name="Sharma G."/>
            <person name="Subramanian S."/>
        </authorList>
    </citation>
    <scope>NUCLEOTIDE SEQUENCE [LARGE SCALE GENOMIC DNA]</scope>
    <source>
        <strain evidence="17 18">DSM 53668</strain>
    </source>
</reference>
<dbReference type="PANTHER" id="PTHR43047">
    <property type="entry name" value="TWO-COMPONENT HISTIDINE PROTEIN KINASE"/>
    <property type="match status" value="1"/>
</dbReference>
<dbReference type="GO" id="GO:0005524">
    <property type="term" value="F:ATP binding"/>
    <property type="evidence" value="ECO:0007669"/>
    <property type="project" value="UniProtKB-KW"/>
</dbReference>
<evidence type="ECO:0000256" key="3">
    <source>
        <dbReference type="ARBA" id="ARBA00012438"/>
    </source>
</evidence>
<dbReference type="InterPro" id="IPR036097">
    <property type="entry name" value="HisK_dim/P_sf"/>
</dbReference>